<reference evidence="3 4" key="1">
    <citation type="submission" date="2016-08" db="EMBL/GenBank/DDBJ databases">
        <authorList>
            <consortium name="Lentinula edodes genome sequencing consortium"/>
            <person name="Sakamoto Y."/>
            <person name="Nakade K."/>
            <person name="Sato S."/>
            <person name="Yoshida Y."/>
            <person name="Miyazaki K."/>
            <person name="Natsume S."/>
            <person name="Konno N."/>
        </authorList>
    </citation>
    <scope>NUCLEOTIDE SEQUENCE [LARGE SCALE GENOMIC DNA]</scope>
    <source>
        <strain evidence="3 4">NBRC 111202</strain>
    </source>
</reference>
<reference evidence="3 4" key="2">
    <citation type="submission" date="2017-02" db="EMBL/GenBank/DDBJ databases">
        <title>A genome survey and senescence transcriptome analysis in Lentinula edodes.</title>
        <authorList>
            <person name="Sakamoto Y."/>
            <person name="Nakade K."/>
            <person name="Sato S."/>
            <person name="Yoshida Y."/>
            <person name="Miyazaki K."/>
            <person name="Natsume S."/>
            <person name="Konno N."/>
        </authorList>
    </citation>
    <scope>NUCLEOTIDE SEQUENCE [LARGE SCALE GENOMIC DNA]</scope>
    <source>
        <strain evidence="3 4">NBRC 111202</strain>
    </source>
</reference>
<evidence type="ECO:0000256" key="1">
    <source>
        <dbReference type="SAM" id="MobiDB-lite"/>
    </source>
</evidence>
<feature type="signal peptide" evidence="2">
    <location>
        <begin position="1"/>
        <end position="22"/>
    </location>
</feature>
<evidence type="ECO:0000313" key="4">
    <source>
        <dbReference type="Proteomes" id="UP000188533"/>
    </source>
</evidence>
<feature type="region of interest" description="Disordered" evidence="1">
    <location>
        <begin position="30"/>
        <end position="50"/>
    </location>
</feature>
<proteinExistence type="predicted"/>
<dbReference type="EMBL" id="BDGU01000173">
    <property type="protein sequence ID" value="GAW04017.1"/>
    <property type="molecule type" value="Genomic_DNA"/>
</dbReference>
<dbReference type="Proteomes" id="UP000188533">
    <property type="component" value="Unassembled WGS sequence"/>
</dbReference>
<keyword evidence="4" id="KW-1185">Reference proteome</keyword>
<keyword evidence="2" id="KW-0732">Signal</keyword>
<evidence type="ECO:0000256" key="2">
    <source>
        <dbReference type="SAM" id="SignalP"/>
    </source>
</evidence>
<dbReference type="AlphaFoldDB" id="A0A1Q3E9Y1"/>
<evidence type="ECO:0000313" key="3">
    <source>
        <dbReference type="EMBL" id="GAW04017.1"/>
    </source>
</evidence>
<feature type="chain" id="PRO_5012253357" evidence="2">
    <location>
        <begin position="23"/>
        <end position="72"/>
    </location>
</feature>
<sequence length="72" mass="8040">MRCNVVWAYLALSLCFVSVVYAAPHFNARAGDDEVSSSRPKRKHPDAELQSKKIKVEPDSVAFISRSLSRGF</sequence>
<comment type="caution">
    <text evidence="3">The sequence shown here is derived from an EMBL/GenBank/DDBJ whole genome shotgun (WGS) entry which is preliminary data.</text>
</comment>
<name>A0A1Q3E9Y1_LENED</name>
<gene>
    <name evidence="3" type="ORF">LENED_005780</name>
</gene>
<protein>
    <submittedName>
        <fullName evidence="3">Uncharacterized protein</fullName>
    </submittedName>
</protein>
<organism evidence="3 4">
    <name type="scientific">Lentinula edodes</name>
    <name type="common">Shiitake mushroom</name>
    <name type="synonym">Lentinus edodes</name>
    <dbReference type="NCBI Taxonomy" id="5353"/>
    <lineage>
        <taxon>Eukaryota</taxon>
        <taxon>Fungi</taxon>
        <taxon>Dikarya</taxon>
        <taxon>Basidiomycota</taxon>
        <taxon>Agaricomycotina</taxon>
        <taxon>Agaricomycetes</taxon>
        <taxon>Agaricomycetidae</taxon>
        <taxon>Agaricales</taxon>
        <taxon>Marasmiineae</taxon>
        <taxon>Omphalotaceae</taxon>
        <taxon>Lentinula</taxon>
    </lineage>
</organism>
<accession>A0A1Q3E9Y1</accession>